<dbReference type="InterPro" id="IPR006139">
    <property type="entry name" value="D-isomer_2_OHA_DH_cat_dom"/>
</dbReference>
<dbReference type="GO" id="GO:0016618">
    <property type="term" value="F:hydroxypyruvate reductase [NAD(P)H] activity"/>
    <property type="evidence" value="ECO:0007669"/>
    <property type="project" value="TreeGrafter"/>
</dbReference>
<dbReference type="Pfam" id="PF00389">
    <property type="entry name" value="2-Hacid_dh"/>
    <property type="match status" value="1"/>
</dbReference>
<dbReference type="PANTHER" id="PTHR10996">
    <property type="entry name" value="2-HYDROXYACID DEHYDROGENASE-RELATED"/>
    <property type="match status" value="1"/>
</dbReference>
<dbReference type="RefSeq" id="WP_092956554.1">
    <property type="nucleotide sequence ID" value="NZ_FOMQ01000017.1"/>
</dbReference>
<dbReference type="InterPro" id="IPR029753">
    <property type="entry name" value="D-isomer_DH_CS"/>
</dbReference>
<proteinExistence type="inferred from homology"/>
<dbReference type="STRING" id="32040.SAMN04489710_11756"/>
<dbReference type="SUPFAM" id="SSF52283">
    <property type="entry name" value="Formate/glycerate dehydrogenase catalytic domain-like"/>
    <property type="match status" value="1"/>
</dbReference>
<feature type="domain" description="D-isomer specific 2-hydroxyacid dehydrogenase catalytic" evidence="5">
    <location>
        <begin position="28"/>
        <end position="324"/>
    </location>
</feature>
<gene>
    <name evidence="7" type="ORF">SAMN04489710_11756</name>
</gene>
<dbReference type="InterPro" id="IPR050223">
    <property type="entry name" value="D-isomer_2-hydroxyacid_DH"/>
</dbReference>
<dbReference type="OrthoDB" id="9805416at2"/>
<feature type="domain" description="D-isomer specific 2-hydroxyacid dehydrogenase NAD-binding" evidence="6">
    <location>
        <begin position="126"/>
        <end position="297"/>
    </location>
</feature>
<dbReference type="SUPFAM" id="SSF51735">
    <property type="entry name" value="NAD(P)-binding Rossmann-fold domains"/>
    <property type="match status" value="1"/>
</dbReference>
<dbReference type="Gene3D" id="3.40.50.720">
    <property type="entry name" value="NAD(P)-binding Rossmann-like Domain"/>
    <property type="match status" value="2"/>
</dbReference>
<evidence type="ECO:0000256" key="2">
    <source>
        <dbReference type="ARBA" id="ARBA00023002"/>
    </source>
</evidence>
<evidence type="ECO:0000313" key="8">
    <source>
        <dbReference type="Proteomes" id="UP000199517"/>
    </source>
</evidence>
<evidence type="ECO:0000259" key="5">
    <source>
        <dbReference type="Pfam" id="PF00389"/>
    </source>
</evidence>
<name>A0A1I1YJ56_9BURK</name>
<accession>A0A1I1YJ56</accession>
<dbReference type="InterPro" id="IPR006140">
    <property type="entry name" value="D-isomer_DH_NAD-bd"/>
</dbReference>
<dbReference type="InterPro" id="IPR036291">
    <property type="entry name" value="NAD(P)-bd_dom_sf"/>
</dbReference>
<dbReference type="AlphaFoldDB" id="A0A1I1YJ56"/>
<dbReference type="GO" id="GO:0005829">
    <property type="term" value="C:cytosol"/>
    <property type="evidence" value="ECO:0007669"/>
    <property type="project" value="TreeGrafter"/>
</dbReference>
<evidence type="ECO:0000256" key="3">
    <source>
        <dbReference type="ARBA" id="ARBA00023027"/>
    </source>
</evidence>
<keyword evidence="2 4" id="KW-0560">Oxidoreductase</keyword>
<dbReference type="Proteomes" id="UP000199517">
    <property type="component" value="Unassembled WGS sequence"/>
</dbReference>
<dbReference type="EMBL" id="FOMQ01000017">
    <property type="protein sequence ID" value="SFE18163.1"/>
    <property type="molecule type" value="Genomic_DNA"/>
</dbReference>
<evidence type="ECO:0000313" key="7">
    <source>
        <dbReference type="EMBL" id="SFE18163.1"/>
    </source>
</evidence>
<evidence type="ECO:0000259" key="6">
    <source>
        <dbReference type="Pfam" id="PF02826"/>
    </source>
</evidence>
<keyword evidence="8" id="KW-1185">Reference proteome</keyword>
<dbReference type="PROSITE" id="PS00671">
    <property type="entry name" value="D_2_HYDROXYACID_DH_3"/>
    <property type="match status" value="1"/>
</dbReference>
<evidence type="ECO:0000256" key="1">
    <source>
        <dbReference type="ARBA" id="ARBA00005854"/>
    </source>
</evidence>
<dbReference type="Pfam" id="PF02826">
    <property type="entry name" value="2-Hacid_dh_C"/>
    <property type="match status" value="1"/>
</dbReference>
<protein>
    <submittedName>
        <fullName evidence="7">D-3-phosphoglycerate dehydrogenase</fullName>
    </submittedName>
</protein>
<dbReference type="GO" id="GO:0051287">
    <property type="term" value="F:NAD binding"/>
    <property type="evidence" value="ECO:0007669"/>
    <property type="project" value="InterPro"/>
</dbReference>
<reference evidence="8" key="1">
    <citation type="submission" date="2016-10" db="EMBL/GenBank/DDBJ databases">
        <authorList>
            <person name="Varghese N."/>
            <person name="Submissions S."/>
        </authorList>
    </citation>
    <scope>NUCLEOTIDE SEQUENCE [LARGE SCALE GENOMIC DNA]</scope>
    <source>
        <strain evidence="8">DSM 7481</strain>
    </source>
</reference>
<comment type="similarity">
    <text evidence="1 4">Belongs to the D-isomer specific 2-hydroxyacid dehydrogenase family.</text>
</comment>
<keyword evidence="3" id="KW-0520">NAD</keyword>
<sequence length="333" mass="34190">MNDPSTPSPRESAAPAPFDVLVTAAHWSEGAQDLVRTAGGRVHCMEGPVTEETLAAQLSATGAQALVVRGSPPVTGRVLAAAPALRIVAKNGAGVDSVDRGAARQRGVAVAVALGANAGAVAEHALALMLALTRQLPELDRRVRAGGWAGSQWQGRDFRGSVVGIVGYGSIGRATARLAAALGAQVLVLRPAGGADGFDAEPDLERFLSRVDTLSLHCPLTERTRGLIGARELGWMRPGGLLINTARGPVVDEAALIAALQSGYLAGAGLDTFDTEPLPAQHPLAALPQVLLTPHVAGVTRDAALRVAVATARNILDHLQGRPLQPGHLLPAG</sequence>
<dbReference type="GO" id="GO:0030267">
    <property type="term" value="F:glyoxylate reductase (NADPH) activity"/>
    <property type="evidence" value="ECO:0007669"/>
    <property type="project" value="TreeGrafter"/>
</dbReference>
<dbReference type="FunFam" id="3.40.50.720:FF:000203">
    <property type="entry name" value="D-3-phosphoglycerate dehydrogenase (SerA)"/>
    <property type="match status" value="1"/>
</dbReference>
<evidence type="ECO:0000256" key="4">
    <source>
        <dbReference type="RuleBase" id="RU003719"/>
    </source>
</evidence>
<organism evidence="7 8">
    <name type="scientific">Paracidovorax konjaci</name>
    <dbReference type="NCBI Taxonomy" id="32040"/>
    <lineage>
        <taxon>Bacteria</taxon>
        <taxon>Pseudomonadati</taxon>
        <taxon>Pseudomonadota</taxon>
        <taxon>Betaproteobacteria</taxon>
        <taxon>Burkholderiales</taxon>
        <taxon>Comamonadaceae</taxon>
        <taxon>Paracidovorax</taxon>
    </lineage>
</organism>
<dbReference type="PANTHER" id="PTHR10996:SF178">
    <property type="entry name" value="2-HYDROXYACID DEHYDROGENASE YGL185C-RELATED"/>
    <property type="match status" value="1"/>
</dbReference>